<dbReference type="CDD" id="cd01639">
    <property type="entry name" value="IMPase"/>
    <property type="match status" value="1"/>
</dbReference>
<dbReference type="GO" id="GO:0007165">
    <property type="term" value="P:signal transduction"/>
    <property type="evidence" value="ECO:0007669"/>
    <property type="project" value="TreeGrafter"/>
</dbReference>
<dbReference type="Pfam" id="PF00459">
    <property type="entry name" value="Inositol_P"/>
    <property type="match status" value="1"/>
</dbReference>
<dbReference type="STRING" id="403673.A0A177WAB7"/>
<evidence type="ECO:0000256" key="8">
    <source>
        <dbReference type="RuleBase" id="RU364068"/>
    </source>
</evidence>
<feature type="binding site" evidence="7">
    <location>
        <position position="97"/>
    </location>
    <ligand>
        <name>Mg(2+)</name>
        <dbReference type="ChEBI" id="CHEBI:18420"/>
        <label>1</label>
        <note>catalytic</note>
    </ligand>
</feature>
<dbReference type="eggNOG" id="KOG2951">
    <property type="taxonomic scope" value="Eukaryota"/>
</dbReference>
<reference evidence="9 10" key="2">
    <citation type="submission" date="2016-05" db="EMBL/GenBank/DDBJ databases">
        <title>Lineage-specific infection strategies underlie the spectrum of fungal disease in amphibians.</title>
        <authorList>
            <person name="Cuomo C.A."/>
            <person name="Farrer R.A."/>
            <person name="James T."/>
            <person name="Longcore J."/>
            <person name="Birren B."/>
        </authorList>
    </citation>
    <scope>NUCLEOTIDE SEQUENCE [LARGE SCALE GENOMIC DNA]</scope>
    <source>
        <strain evidence="9 10">JEL423</strain>
    </source>
</reference>
<organism evidence="9 10">
    <name type="scientific">Batrachochytrium dendrobatidis (strain JEL423)</name>
    <dbReference type="NCBI Taxonomy" id="403673"/>
    <lineage>
        <taxon>Eukaryota</taxon>
        <taxon>Fungi</taxon>
        <taxon>Fungi incertae sedis</taxon>
        <taxon>Chytridiomycota</taxon>
        <taxon>Chytridiomycota incertae sedis</taxon>
        <taxon>Chytridiomycetes</taxon>
        <taxon>Rhizophydiales</taxon>
        <taxon>Rhizophydiales incertae sedis</taxon>
        <taxon>Batrachochytrium</taxon>
    </lineage>
</organism>
<dbReference type="VEuPathDB" id="FungiDB:BDEG_20860"/>
<evidence type="ECO:0000313" key="10">
    <source>
        <dbReference type="Proteomes" id="UP000077115"/>
    </source>
</evidence>
<reference evidence="9 10" key="1">
    <citation type="submission" date="2006-10" db="EMBL/GenBank/DDBJ databases">
        <title>The Genome Sequence of Batrachochytrium dendrobatidis JEL423.</title>
        <authorList>
            <consortium name="The Broad Institute Genome Sequencing Platform"/>
            <person name="Birren B."/>
            <person name="Lander E."/>
            <person name="Galagan J."/>
            <person name="Cuomo C."/>
            <person name="Devon K."/>
            <person name="Jaffe D."/>
            <person name="Butler J."/>
            <person name="Alvarez P."/>
            <person name="Gnerre S."/>
            <person name="Grabherr M."/>
            <person name="Kleber M."/>
            <person name="Mauceli E."/>
            <person name="Brockman W."/>
            <person name="Young S."/>
            <person name="LaButti K."/>
            <person name="Sykes S."/>
            <person name="DeCaprio D."/>
            <person name="Crawford M."/>
            <person name="Koehrsen M."/>
            <person name="Engels R."/>
            <person name="Montgomery P."/>
            <person name="Pearson M."/>
            <person name="Howarth C."/>
            <person name="Larson L."/>
            <person name="White J."/>
            <person name="O'Leary S."/>
            <person name="Kodira C."/>
            <person name="Zeng Q."/>
            <person name="Yandava C."/>
            <person name="Alvarado L."/>
            <person name="Longcore J."/>
            <person name="James T."/>
        </authorList>
    </citation>
    <scope>NUCLEOTIDE SEQUENCE [LARGE SCALE GENOMIC DNA]</scope>
    <source>
        <strain evidence="9 10">JEL423</strain>
    </source>
</reference>
<dbReference type="OrthoDB" id="10254945at2759"/>
<comment type="similarity">
    <text evidence="3 8">Belongs to the inositol monophosphatase superfamily.</text>
</comment>
<dbReference type="PANTHER" id="PTHR20854:SF4">
    <property type="entry name" value="INOSITOL-1-MONOPHOSPHATASE-RELATED"/>
    <property type="match status" value="1"/>
</dbReference>
<evidence type="ECO:0000256" key="6">
    <source>
        <dbReference type="ARBA" id="ARBA00022842"/>
    </source>
</evidence>
<protein>
    <recommendedName>
        <fullName evidence="8">Inositol-1-monophosphatase</fullName>
        <ecNumber evidence="8">3.1.3.25</ecNumber>
    </recommendedName>
</protein>
<comment type="pathway">
    <text evidence="8">Polyol metabolism; myo-inositol biosynthesis; myo-inositol from D-glucose 6-phosphate: step 2/2.</text>
</comment>
<comment type="catalytic activity">
    <reaction evidence="1 8">
        <text>a myo-inositol phosphate + H2O = myo-inositol + phosphate</text>
        <dbReference type="Rhea" id="RHEA:24056"/>
        <dbReference type="ChEBI" id="CHEBI:15377"/>
        <dbReference type="ChEBI" id="CHEBI:17268"/>
        <dbReference type="ChEBI" id="CHEBI:43474"/>
        <dbReference type="ChEBI" id="CHEBI:84139"/>
        <dbReference type="EC" id="3.1.3.25"/>
    </reaction>
</comment>
<evidence type="ECO:0000313" key="9">
    <source>
        <dbReference type="EMBL" id="OAJ36716.1"/>
    </source>
</evidence>
<evidence type="ECO:0000256" key="7">
    <source>
        <dbReference type="PIRSR" id="PIRSR600760-2"/>
    </source>
</evidence>
<dbReference type="InterPro" id="IPR033942">
    <property type="entry name" value="IMPase"/>
</dbReference>
<dbReference type="GO" id="GO:0046854">
    <property type="term" value="P:phosphatidylinositol phosphate biosynthetic process"/>
    <property type="evidence" value="ECO:0007669"/>
    <property type="project" value="InterPro"/>
</dbReference>
<gene>
    <name evidence="9" type="ORF">BDEG_20860</name>
</gene>
<dbReference type="EC" id="3.1.3.25" evidence="8"/>
<dbReference type="UniPathway" id="UPA00823">
    <property type="reaction ID" value="UER00788"/>
</dbReference>
<dbReference type="Gene3D" id="3.30.540.10">
    <property type="entry name" value="Fructose-1,6-Bisphosphatase, subunit A, domain 1"/>
    <property type="match status" value="1"/>
</dbReference>
<dbReference type="InterPro" id="IPR020550">
    <property type="entry name" value="Inositol_monophosphatase_CS"/>
</dbReference>
<dbReference type="InterPro" id="IPR000760">
    <property type="entry name" value="Inositol_monophosphatase-like"/>
</dbReference>
<dbReference type="Proteomes" id="UP000077115">
    <property type="component" value="Unassembled WGS sequence"/>
</dbReference>
<sequence>MTTPKQLAEYLERALSVAKESGAIIRTAYMGRSHSIDYKETNAADLVTKTDCAVEELCFKSLKAFYPDHVFIGEESTSTVTRCSFDNRPTWIIDPVDGTMNFCHGFPFTAISIGLCINTLPVLGVIYNPILDHLYYATSGTGSYLVSPSTGILCPQRLPLSPSPVPSSLATALIATEYGASKDTDILHAKIRAIQRVITTPVAGRGIRSLGSAALSMCMVAEGGVDAYYEAGIHAWDICAGIVIVREAGGVAINLGKDPKCHDSVLNEDVDVMARSILCVRGIQGNNENQVAESQMALIAQMRSLIEPIPYPLD</sequence>
<dbReference type="EMBL" id="DS022300">
    <property type="protein sequence ID" value="OAJ36716.1"/>
    <property type="molecule type" value="Genomic_DNA"/>
</dbReference>
<feature type="binding site" evidence="7">
    <location>
        <position position="237"/>
    </location>
    <ligand>
        <name>Mg(2+)</name>
        <dbReference type="ChEBI" id="CHEBI:18420"/>
        <label>1</label>
        <note>catalytic</note>
    </ligand>
</feature>
<dbReference type="PANTHER" id="PTHR20854">
    <property type="entry name" value="INOSITOL MONOPHOSPHATASE"/>
    <property type="match status" value="1"/>
</dbReference>
<dbReference type="PRINTS" id="PR00377">
    <property type="entry name" value="IMPHPHTASES"/>
</dbReference>
<feature type="binding site" evidence="7">
    <location>
        <position position="74"/>
    </location>
    <ligand>
        <name>Mg(2+)</name>
        <dbReference type="ChEBI" id="CHEBI:18420"/>
        <label>1</label>
        <note>catalytic</note>
    </ligand>
</feature>
<evidence type="ECO:0000256" key="1">
    <source>
        <dbReference type="ARBA" id="ARBA00001033"/>
    </source>
</evidence>
<dbReference type="GO" id="GO:0006021">
    <property type="term" value="P:inositol biosynthetic process"/>
    <property type="evidence" value="ECO:0007669"/>
    <property type="project" value="UniProtKB-UniPathway"/>
</dbReference>
<comment type="cofactor">
    <cofactor evidence="2 7 8">
        <name>Mg(2+)</name>
        <dbReference type="ChEBI" id="CHEBI:18420"/>
    </cofactor>
</comment>
<dbReference type="AlphaFoldDB" id="A0A177WAB7"/>
<dbReference type="GO" id="GO:0046872">
    <property type="term" value="F:metal ion binding"/>
    <property type="evidence" value="ECO:0007669"/>
    <property type="project" value="UniProtKB-KW"/>
</dbReference>
<dbReference type="PROSITE" id="PS00629">
    <property type="entry name" value="IMP_1"/>
    <property type="match status" value="1"/>
</dbReference>
<dbReference type="SUPFAM" id="SSF56655">
    <property type="entry name" value="Carbohydrate phosphatase"/>
    <property type="match status" value="1"/>
</dbReference>
<evidence type="ECO:0000256" key="3">
    <source>
        <dbReference type="ARBA" id="ARBA00009759"/>
    </source>
</evidence>
<keyword evidence="4 7" id="KW-0479">Metal-binding</keyword>
<dbReference type="PROSITE" id="PS00630">
    <property type="entry name" value="IMP_2"/>
    <property type="match status" value="1"/>
</dbReference>
<evidence type="ECO:0000256" key="5">
    <source>
        <dbReference type="ARBA" id="ARBA00022801"/>
    </source>
</evidence>
<proteinExistence type="inferred from homology"/>
<dbReference type="GO" id="GO:0008934">
    <property type="term" value="F:inositol monophosphate 1-phosphatase activity"/>
    <property type="evidence" value="ECO:0007669"/>
    <property type="project" value="InterPro"/>
</dbReference>
<keyword evidence="5 8" id="KW-0378">Hydrolase</keyword>
<dbReference type="Gene3D" id="3.40.190.80">
    <property type="match status" value="1"/>
</dbReference>
<name>A0A177WAB7_BATDL</name>
<keyword evidence="6 7" id="KW-0460">Magnesium</keyword>
<evidence type="ECO:0000256" key="2">
    <source>
        <dbReference type="ARBA" id="ARBA00001946"/>
    </source>
</evidence>
<feature type="binding site" evidence="7">
    <location>
        <position position="94"/>
    </location>
    <ligand>
        <name>Mg(2+)</name>
        <dbReference type="ChEBI" id="CHEBI:18420"/>
        <label>1</label>
        <note>catalytic</note>
    </ligand>
</feature>
<evidence type="ECO:0000256" key="4">
    <source>
        <dbReference type="ARBA" id="ARBA00022723"/>
    </source>
</evidence>
<accession>A0A177WAB7</accession>
<dbReference type="FunFam" id="3.30.540.10:FF:000004">
    <property type="entry name" value="Inositol-1-monophosphatase"/>
    <property type="match status" value="1"/>
</dbReference>
<dbReference type="InterPro" id="IPR020583">
    <property type="entry name" value="Inositol_monoP_metal-BS"/>
</dbReference>